<evidence type="ECO:0000313" key="1">
    <source>
        <dbReference type="EMBL" id="EAY17298.1"/>
    </source>
</evidence>
<dbReference type="Proteomes" id="UP000001542">
    <property type="component" value="Unassembled WGS sequence"/>
</dbReference>
<reference evidence="1" key="2">
    <citation type="journal article" date="2007" name="Science">
        <title>Draft genome sequence of the sexually transmitted pathogen Trichomonas vaginalis.</title>
        <authorList>
            <person name="Carlton J.M."/>
            <person name="Hirt R.P."/>
            <person name="Silva J.C."/>
            <person name="Delcher A.L."/>
            <person name="Schatz M."/>
            <person name="Zhao Q."/>
            <person name="Wortman J.R."/>
            <person name="Bidwell S.L."/>
            <person name="Alsmark U.C.M."/>
            <person name="Besteiro S."/>
            <person name="Sicheritz-Ponten T."/>
            <person name="Noel C.J."/>
            <person name="Dacks J.B."/>
            <person name="Foster P.G."/>
            <person name="Simillion C."/>
            <person name="Van de Peer Y."/>
            <person name="Miranda-Saavedra D."/>
            <person name="Barton G.J."/>
            <person name="Westrop G.D."/>
            <person name="Mueller S."/>
            <person name="Dessi D."/>
            <person name="Fiori P.L."/>
            <person name="Ren Q."/>
            <person name="Paulsen I."/>
            <person name="Zhang H."/>
            <person name="Bastida-Corcuera F.D."/>
            <person name="Simoes-Barbosa A."/>
            <person name="Brown M.T."/>
            <person name="Hayes R.D."/>
            <person name="Mukherjee M."/>
            <person name="Okumura C.Y."/>
            <person name="Schneider R."/>
            <person name="Smith A.J."/>
            <person name="Vanacova S."/>
            <person name="Villalvazo M."/>
            <person name="Haas B.J."/>
            <person name="Pertea M."/>
            <person name="Feldblyum T.V."/>
            <person name="Utterback T.R."/>
            <person name="Shu C.L."/>
            <person name="Osoegawa K."/>
            <person name="de Jong P.J."/>
            <person name="Hrdy I."/>
            <person name="Horvathova L."/>
            <person name="Zubacova Z."/>
            <person name="Dolezal P."/>
            <person name="Malik S.B."/>
            <person name="Logsdon J.M. Jr."/>
            <person name="Henze K."/>
            <person name="Gupta A."/>
            <person name="Wang C.C."/>
            <person name="Dunne R.L."/>
            <person name="Upcroft J.A."/>
            <person name="Upcroft P."/>
            <person name="White O."/>
            <person name="Salzberg S.L."/>
            <person name="Tang P."/>
            <person name="Chiu C.-H."/>
            <person name="Lee Y.-S."/>
            <person name="Embley T.M."/>
            <person name="Coombs G.H."/>
            <person name="Mottram J.C."/>
            <person name="Tachezy J."/>
            <person name="Fraser-Liggett C.M."/>
            <person name="Johnson P.J."/>
        </authorList>
    </citation>
    <scope>NUCLEOTIDE SEQUENCE [LARGE SCALE GENOMIC DNA]</scope>
    <source>
        <strain evidence="1">G3</strain>
    </source>
</reference>
<proteinExistence type="predicted"/>
<reference evidence="1" key="1">
    <citation type="submission" date="2006-10" db="EMBL/GenBank/DDBJ databases">
        <authorList>
            <person name="Amadeo P."/>
            <person name="Zhao Q."/>
            <person name="Wortman J."/>
            <person name="Fraser-Liggett C."/>
            <person name="Carlton J."/>
        </authorList>
    </citation>
    <scope>NUCLEOTIDE SEQUENCE</scope>
    <source>
        <strain evidence="1">G3</strain>
    </source>
</reference>
<accession>A2DQL4</accession>
<dbReference type="InParanoid" id="A2DQL4"/>
<protein>
    <submittedName>
        <fullName evidence="1">Uncharacterized protein</fullName>
    </submittedName>
</protein>
<dbReference type="AlphaFoldDB" id="A2DQL4"/>
<dbReference type="VEuPathDB" id="TrichDB:TVAG_266610"/>
<dbReference type="EMBL" id="DS113232">
    <property type="protein sequence ID" value="EAY17298.1"/>
    <property type="molecule type" value="Genomic_DNA"/>
</dbReference>
<evidence type="ECO:0000313" key="2">
    <source>
        <dbReference type="Proteomes" id="UP000001542"/>
    </source>
</evidence>
<keyword evidence="2" id="KW-1185">Reference proteome</keyword>
<dbReference type="KEGG" id="tva:4775315"/>
<dbReference type="VEuPathDB" id="TrichDB:TVAGG3_0591590"/>
<gene>
    <name evidence="1" type="ORF">TVAG_266610</name>
</gene>
<dbReference type="RefSeq" id="XP_001329521.1">
    <property type="nucleotide sequence ID" value="XM_001329486.1"/>
</dbReference>
<name>A2DQL4_TRIV3</name>
<organism evidence="1 2">
    <name type="scientific">Trichomonas vaginalis (strain ATCC PRA-98 / G3)</name>
    <dbReference type="NCBI Taxonomy" id="412133"/>
    <lineage>
        <taxon>Eukaryota</taxon>
        <taxon>Metamonada</taxon>
        <taxon>Parabasalia</taxon>
        <taxon>Trichomonadida</taxon>
        <taxon>Trichomonadidae</taxon>
        <taxon>Trichomonas</taxon>
    </lineage>
</organism>
<sequence>MSVRGDSLQPDNEFPDEYIEDCPWMEMTMKDYGVITEFDHPFKKTGKNIKSRDLDFDIDESENSVFDNKSIKAGPDFYKKCKFRFAPGVMFNYQIKYENE</sequence>